<evidence type="ECO:0000313" key="2">
    <source>
        <dbReference type="EMBL" id="RNI40263.1"/>
    </source>
</evidence>
<evidence type="ECO:0000313" key="3">
    <source>
        <dbReference type="Proteomes" id="UP000267223"/>
    </source>
</evidence>
<evidence type="ECO:0000259" key="1">
    <source>
        <dbReference type="Pfam" id="PF08244"/>
    </source>
</evidence>
<dbReference type="RefSeq" id="WP_123119154.1">
    <property type="nucleotide sequence ID" value="NZ_RJJR01000001.1"/>
</dbReference>
<protein>
    <recommendedName>
        <fullName evidence="1">Glycosyl hydrolase family 32 C-terminal domain-containing protein</fullName>
    </recommendedName>
</protein>
<dbReference type="SUPFAM" id="SSF49899">
    <property type="entry name" value="Concanavalin A-like lectins/glucanases"/>
    <property type="match status" value="1"/>
</dbReference>
<feature type="domain" description="Glycosyl hydrolase family 32 C-terminal" evidence="1">
    <location>
        <begin position="70"/>
        <end position="203"/>
    </location>
</feature>
<keyword evidence="3" id="KW-1185">Reference proteome</keyword>
<dbReference type="GO" id="GO:0005987">
    <property type="term" value="P:sucrose catabolic process"/>
    <property type="evidence" value="ECO:0007669"/>
    <property type="project" value="TreeGrafter"/>
</dbReference>
<dbReference type="PANTHER" id="PTHR42800">
    <property type="entry name" value="EXOINULINASE INUD (AFU_ORTHOLOGUE AFUA_5G00480)"/>
    <property type="match status" value="1"/>
</dbReference>
<dbReference type="EMBL" id="RJJR01000001">
    <property type="protein sequence ID" value="RNI40263.1"/>
    <property type="molecule type" value="Genomic_DNA"/>
</dbReference>
<gene>
    <name evidence="2" type="ORF">EFY79_02900</name>
</gene>
<proteinExistence type="predicted"/>
<dbReference type="InterPro" id="IPR013189">
    <property type="entry name" value="Glyco_hydro_32_C"/>
</dbReference>
<sequence>MVPEDGQETYPWRGQMSIPRDIMLKETKEGIRLVQNPAKVIKDNLSNLSKKMFMLKNVVIEGDGGQVNELKKMRGNSYWIEAEMKTPDHGICGFKIGEGKDESGKIISETIIGYDHAQHKVYIDRSHSGGRINPKKIMQSAQVAENDGKIKFEILFDKSSLEVFVNDGEQVFTTYVYPPKDADGISVFSVNGKSEISDLKAWDMTK</sequence>
<dbReference type="Gene3D" id="2.60.120.560">
    <property type="entry name" value="Exo-inulinase, domain 1"/>
    <property type="match status" value="1"/>
</dbReference>
<dbReference type="OrthoDB" id="9759709at2"/>
<dbReference type="Pfam" id="PF08244">
    <property type="entry name" value="Glyco_hydro_32C"/>
    <property type="match status" value="1"/>
</dbReference>
<accession>A0A3M9NSS3</accession>
<reference evidence="2 3" key="1">
    <citation type="submission" date="2018-11" db="EMBL/GenBank/DDBJ databases">
        <title>Draft genome sequence of Ferruginibacter sp. BO-59.</title>
        <authorList>
            <person name="Im W.T."/>
        </authorList>
    </citation>
    <scope>NUCLEOTIDE SEQUENCE [LARGE SCALE GENOMIC DNA]</scope>
    <source>
        <strain evidence="2 3">BO-59</strain>
    </source>
</reference>
<dbReference type="InterPro" id="IPR013320">
    <property type="entry name" value="ConA-like_dom_sf"/>
</dbReference>
<dbReference type="PANTHER" id="PTHR42800:SF1">
    <property type="entry name" value="EXOINULINASE INUD (AFU_ORTHOLOGUE AFUA_5G00480)"/>
    <property type="match status" value="1"/>
</dbReference>
<dbReference type="GO" id="GO:0005737">
    <property type="term" value="C:cytoplasm"/>
    <property type="evidence" value="ECO:0007669"/>
    <property type="project" value="TreeGrafter"/>
</dbReference>
<name>A0A3M9NSS3_9BACT</name>
<dbReference type="Proteomes" id="UP000267223">
    <property type="component" value="Unassembled WGS sequence"/>
</dbReference>
<dbReference type="GO" id="GO:0004575">
    <property type="term" value="F:sucrose alpha-glucosidase activity"/>
    <property type="evidence" value="ECO:0007669"/>
    <property type="project" value="TreeGrafter"/>
</dbReference>
<comment type="caution">
    <text evidence="2">The sequence shown here is derived from an EMBL/GenBank/DDBJ whole genome shotgun (WGS) entry which is preliminary data.</text>
</comment>
<dbReference type="AlphaFoldDB" id="A0A3M9NSS3"/>
<organism evidence="2 3">
    <name type="scientific">Hanamia caeni</name>
    <dbReference type="NCBI Taxonomy" id="2294116"/>
    <lineage>
        <taxon>Bacteria</taxon>
        <taxon>Pseudomonadati</taxon>
        <taxon>Bacteroidota</taxon>
        <taxon>Chitinophagia</taxon>
        <taxon>Chitinophagales</taxon>
        <taxon>Chitinophagaceae</taxon>
        <taxon>Hanamia</taxon>
    </lineage>
</organism>